<evidence type="ECO:0000259" key="1">
    <source>
        <dbReference type="Pfam" id="PF13460"/>
    </source>
</evidence>
<dbReference type="Proteomes" id="UP000649955">
    <property type="component" value="Unassembled WGS sequence"/>
</dbReference>
<feature type="domain" description="NAD(P)-binding" evidence="1">
    <location>
        <begin position="53"/>
        <end position="210"/>
    </location>
</feature>
<dbReference type="PANTHER" id="PTHR43162">
    <property type="match status" value="1"/>
</dbReference>
<name>A0ABQ3K6N7_9PSEU</name>
<dbReference type="PANTHER" id="PTHR43162:SF1">
    <property type="entry name" value="PRESTALK A DIFFERENTIATION PROTEIN A"/>
    <property type="match status" value="1"/>
</dbReference>
<evidence type="ECO:0000313" key="2">
    <source>
        <dbReference type="EMBL" id="GHG01536.1"/>
    </source>
</evidence>
<dbReference type="EMBL" id="BNAW01000004">
    <property type="protein sequence ID" value="GHG01536.1"/>
    <property type="molecule type" value="Genomic_DNA"/>
</dbReference>
<accession>A0ABQ3K6N7</accession>
<organism evidence="2 3">
    <name type="scientific">Amycolatopsis bullii</name>
    <dbReference type="NCBI Taxonomy" id="941987"/>
    <lineage>
        <taxon>Bacteria</taxon>
        <taxon>Bacillati</taxon>
        <taxon>Actinomycetota</taxon>
        <taxon>Actinomycetes</taxon>
        <taxon>Pseudonocardiales</taxon>
        <taxon>Pseudonocardiaceae</taxon>
        <taxon>Amycolatopsis</taxon>
    </lineage>
</organism>
<dbReference type="InterPro" id="IPR036291">
    <property type="entry name" value="NAD(P)-bd_dom_sf"/>
</dbReference>
<dbReference type="SUPFAM" id="SSF51735">
    <property type="entry name" value="NAD(P)-binding Rossmann-fold domains"/>
    <property type="match status" value="1"/>
</dbReference>
<comment type="caution">
    <text evidence="2">The sequence shown here is derived from an EMBL/GenBank/DDBJ whole genome shotgun (WGS) entry which is preliminary data.</text>
</comment>
<gene>
    <name evidence="2" type="ORF">GCM10017567_16010</name>
</gene>
<proteinExistence type="predicted"/>
<sequence length="312" mass="32764">MVHRLKTMSTTGAIGQACSGVVSVTLRASSQYFPLGTYYTEGCSVLPMIMVVGATGNVGAPLVRMLAEAGEEVTAVSRRITEAPAGVVVRQGELASLDFAGVSALFLMAPPGFRGPLEPVLERAREAGVERVVLLSSQGVGTGRHPAAFEEAVRASGLKWTVLRPAGFASNAFQWAESVRAAREVAAPFGDVALPVIDPEDIAAVAAAALLSASHEGRTYVLTGPSPVSPRDQAAALGEAVGEPVRFVERSRDEVRAVLLEFMPPEVADSTLDILGSPTPEEQLVSPDVSRVLGRQPRSFAEWAARFAGAFK</sequence>
<dbReference type="InterPro" id="IPR051604">
    <property type="entry name" value="Ergot_Alk_Oxidoreductase"/>
</dbReference>
<dbReference type="Pfam" id="PF13460">
    <property type="entry name" value="NAD_binding_10"/>
    <property type="match status" value="1"/>
</dbReference>
<dbReference type="Gene3D" id="3.40.50.720">
    <property type="entry name" value="NAD(P)-binding Rossmann-like Domain"/>
    <property type="match status" value="1"/>
</dbReference>
<dbReference type="PROSITE" id="PS51257">
    <property type="entry name" value="PROKAR_LIPOPROTEIN"/>
    <property type="match status" value="1"/>
</dbReference>
<protein>
    <submittedName>
        <fullName evidence="2">NmrA family transcriptional regulator</fullName>
    </submittedName>
</protein>
<dbReference type="Gene3D" id="3.90.25.10">
    <property type="entry name" value="UDP-galactose 4-epimerase, domain 1"/>
    <property type="match status" value="1"/>
</dbReference>
<dbReference type="InterPro" id="IPR016040">
    <property type="entry name" value="NAD(P)-bd_dom"/>
</dbReference>
<reference evidence="3" key="1">
    <citation type="journal article" date="2019" name="Int. J. Syst. Evol. Microbiol.">
        <title>The Global Catalogue of Microorganisms (GCM) 10K type strain sequencing project: providing services to taxonomists for standard genome sequencing and annotation.</title>
        <authorList>
            <consortium name="The Broad Institute Genomics Platform"/>
            <consortium name="The Broad Institute Genome Sequencing Center for Infectious Disease"/>
            <person name="Wu L."/>
            <person name="Ma J."/>
        </authorList>
    </citation>
    <scope>NUCLEOTIDE SEQUENCE [LARGE SCALE GENOMIC DNA]</scope>
    <source>
        <strain evidence="3">CGMCC 4.7680</strain>
    </source>
</reference>
<keyword evidence="3" id="KW-1185">Reference proteome</keyword>
<evidence type="ECO:0000313" key="3">
    <source>
        <dbReference type="Proteomes" id="UP000649955"/>
    </source>
</evidence>